<sequence>MVSNTCILLAFLLSPTILAVTVPNTPPPSAAVVDPSLLSVSIEFFTFPAYAQIAATSNCIANIATLRGAQPAIRIGGTTQDRATYDPTLSIAVDYTVASQADAPTTLTYGPPFITLASQQPGAVTLGLNRQLNNQSASLAAAKLAQKTMSNLFAFELGNEPEFYASDSPIIIAGGEGWNQDVDAASEKSWFGAFSPSASMRIAVSDDFLTMWVISSGIVSYTRQYQSEASAAHEAGIKYFLGETNSATCGGGGISSTFGAALWIVDYVLQGALNGVDRLYFHQGTISNCAYCFWGQSSIFTPYYGVAFVSEFLGTNGVKVAMLDDGSSAIGIYALYSSTNAPVRLLVVNTNYFNGTASKKDDGS</sequence>
<proteinExistence type="predicted"/>
<evidence type="ECO:0000313" key="3">
    <source>
        <dbReference type="Proteomes" id="UP000309038"/>
    </source>
</evidence>
<dbReference type="InterPro" id="IPR017853">
    <property type="entry name" value="GH"/>
</dbReference>
<feature type="signal peptide" evidence="1">
    <location>
        <begin position="1"/>
        <end position="19"/>
    </location>
</feature>
<dbReference type="PANTHER" id="PTHR36183:SF2">
    <property type="entry name" value="BETA-GLUCURONIDASE C-TERMINAL DOMAIN-CONTAINING PROTEIN"/>
    <property type="match status" value="1"/>
</dbReference>
<dbReference type="PANTHER" id="PTHR36183">
    <property type="entry name" value="BETA-GLUCURONIDASE"/>
    <property type="match status" value="1"/>
</dbReference>
<keyword evidence="1" id="KW-0732">Signal</keyword>
<dbReference type="EMBL" id="SGPJ01000047">
    <property type="protein sequence ID" value="THH00546.1"/>
    <property type="molecule type" value="Genomic_DNA"/>
</dbReference>
<organism evidence="2 3">
    <name type="scientific">Hermanssonia centrifuga</name>
    <dbReference type="NCBI Taxonomy" id="98765"/>
    <lineage>
        <taxon>Eukaryota</taxon>
        <taxon>Fungi</taxon>
        <taxon>Dikarya</taxon>
        <taxon>Basidiomycota</taxon>
        <taxon>Agaricomycotina</taxon>
        <taxon>Agaricomycetes</taxon>
        <taxon>Polyporales</taxon>
        <taxon>Meruliaceae</taxon>
        <taxon>Hermanssonia</taxon>
    </lineage>
</organism>
<gene>
    <name evidence="2" type="ORF">EW026_g2013</name>
</gene>
<feature type="chain" id="PRO_5020689878" description="Glycoside hydrolase family 79 protein" evidence="1">
    <location>
        <begin position="20"/>
        <end position="364"/>
    </location>
</feature>
<name>A0A4S4KPN1_9APHY</name>
<dbReference type="Proteomes" id="UP000309038">
    <property type="component" value="Unassembled WGS sequence"/>
</dbReference>
<dbReference type="InterPro" id="IPR052974">
    <property type="entry name" value="GH79_Enzymes"/>
</dbReference>
<keyword evidence="3" id="KW-1185">Reference proteome</keyword>
<dbReference type="AlphaFoldDB" id="A0A4S4KPN1"/>
<reference evidence="2 3" key="1">
    <citation type="submission" date="2019-02" db="EMBL/GenBank/DDBJ databases">
        <title>Genome sequencing of the rare red list fungi Phlebia centrifuga.</title>
        <authorList>
            <person name="Buettner E."/>
            <person name="Kellner H."/>
        </authorList>
    </citation>
    <scope>NUCLEOTIDE SEQUENCE [LARGE SCALE GENOMIC DNA]</scope>
    <source>
        <strain evidence="2 3">DSM 108282</strain>
    </source>
</reference>
<evidence type="ECO:0000313" key="2">
    <source>
        <dbReference type="EMBL" id="THH00546.1"/>
    </source>
</evidence>
<protein>
    <recommendedName>
        <fullName evidence="4">Glycoside hydrolase family 79 protein</fullName>
    </recommendedName>
</protein>
<accession>A0A4S4KPN1</accession>
<comment type="caution">
    <text evidence="2">The sequence shown here is derived from an EMBL/GenBank/DDBJ whole genome shotgun (WGS) entry which is preliminary data.</text>
</comment>
<evidence type="ECO:0008006" key="4">
    <source>
        <dbReference type="Google" id="ProtNLM"/>
    </source>
</evidence>
<dbReference type="Gene3D" id="3.20.20.80">
    <property type="entry name" value="Glycosidases"/>
    <property type="match status" value="1"/>
</dbReference>
<dbReference type="SUPFAM" id="SSF51445">
    <property type="entry name" value="(Trans)glycosidases"/>
    <property type="match status" value="1"/>
</dbReference>
<evidence type="ECO:0000256" key="1">
    <source>
        <dbReference type="SAM" id="SignalP"/>
    </source>
</evidence>